<proteinExistence type="predicted"/>
<reference evidence="1 2" key="1">
    <citation type="submission" date="2019-08" db="EMBL/GenBank/DDBJ databases">
        <authorList>
            <person name="Peeters C."/>
        </authorList>
    </citation>
    <scope>NUCLEOTIDE SEQUENCE [LARGE SCALE GENOMIC DNA]</scope>
    <source>
        <strain evidence="1 2">LMG 31115</strain>
    </source>
</reference>
<protein>
    <submittedName>
        <fullName evidence="1">Uncharacterized protein</fullName>
    </submittedName>
</protein>
<dbReference type="EMBL" id="CABPSI010000001">
    <property type="protein sequence ID" value="VVD75434.1"/>
    <property type="molecule type" value="Genomic_DNA"/>
</dbReference>
<evidence type="ECO:0000313" key="1">
    <source>
        <dbReference type="EMBL" id="VVD75434.1"/>
    </source>
</evidence>
<organism evidence="1 2">
    <name type="scientific">Pandoraea iniqua</name>
    <dbReference type="NCBI Taxonomy" id="2508288"/>
    <lineage>
        <taxon>Bacteria</taxon>
        <taxon>Pseudomonadati</taxon>
        <taxon>Pseudomonadota</taxon>
        <taxon>Betaproteobacteria</taxon>
        <taxon>Burkholderiales</taxon>
        <taxon>Burkholderiaceae</taxon>
        <taxon>Pandoraea</taxon>
    </lineage>
</organism>
<dbReference type="AlphaFoldDB" id="A0A5E4SM51"/>
<evidence type="ECO:0000313" key="2">
    <source>
        <dbReference type="Proteomes" id="UP000333828"/>
    </source>
</evidence>
<sequence length="281" mass="31118">MLPSATGITGISDVTAANRCNACRQRESSPAVDDLDYVARCRPDAEIINRTPSQLACLRRVLDTPHTALLAEHLTDTGMWPDAAADLLDRLAHCPDGELRRRIQATPTLRDWFGHLAQPVSDRPDNDALILSLRVLQLFAHPTSVPVVFDPIRRTVLFTYAPGRAPHDGAVPADGVIARALLDAATCHPPYLVNRPAFNASRNALDLLVRTNDIDGRRQRSPFWQNGTDYWSHGGEVVRFVSTHLTPEFEAWLEARRDTAVSHSFRYTHRDAGAVPSPTRA</sequence>
<dbReference type="RefSeq" id="WP_150682973.1">
    <property type="nucleotide sequence ID" value="NZ_CABPSI010000001.1"/>
</dbReference>
<accession>A0A5E4SM51</accession>
<name>A0A5E4SM51_9BURK</name>
<gene>
    <name evidence="1" type="ORF">PIN31115_00831</name>
</gene>
<dbReference type="Proteomes" id="UP000333828">
    <property type="component" value="Unassembled WGS sequence"/>
</dbReference>
<keyword evidence="2" id="KW-1185">Reference proteome</keyword>